<protein>
    <submittedName>
        <fullName evidence="2">Uncharacterized protein</fullName>
    </submittedName>
</protein>
<accession>A0A0H2RJD3</accession>
<dbReference type="EMBL" id="KQ086052">
    <property type="protein sequence ID" value="KLO09553.1"/>
    <property type="molecule type" value="Genomic_DNA"/>
</dbReference>
<keyword evidence="1" id="KW-0812">Transmembrane</keyword>
<keyword evidence="1" id="KW-0472">Membrane</keyword>
<organism evidence="2 3">
    <name type="scientific">Schizopora paradoxa</name>
    <dbReference type="NCBI Taxonomy" id="27342"/>
    <lineage>
        <taxon>Eukaryota</taxon>
        <taxon>Fungi</taxon>
        <taxon>Dikarya</taxon>
        <taxon>Basidiomycota</taxon>
        <taxon>Agaricomycotina</taxon>
        <taxon>Agaricomycetes</taxon>
        <taxon>Hymenochaetales</taxon>
        <taxon>Schizoporaceae</taxon>
        <taxon>Schizopora</taxon>
    </lineage>
</organism>
<keyword evidence="1" id="KW-1133">Transmembrane helix</keyword>
<evidence type="ECO:0000313" key="2">
    <source>
        <dbReference type="EMBL" id="KLO09553.1"/>
    </source>
</evidence>
<keyword evidence="3" id="KW-1185">Reference proteome</keyword>
<dbReference type="Proteomes" id="UP000053477">
    <property type="component" value="Unassembled WGS sequence"/>
</dbReference>
<reference evidence="2 3" key="1">
    <citation type="submission" date="2015-04" db="EMBL/GenBank/DDBJ databases">
        <title>Complete genome sequence of Schizopora paradoxa KUC8140, a cosmopolitan wood degrader in East Asia.</title>
        <authorList>
            <consortium name="DOE Joint Genome Institute"/>
            <person name="Min B."/>
            <person name="Park H."/>
            <person name="Jang Y."/>
            <person name="Kim J.-J."/>
            <person name="Kim K.H."/>
            <person name="Pangilinan J."/>
            <person name="Lipzen A."/>
            <person name="Riley R."/>
            <person name="Grigoriev I.V."/>
            <person name="Spatafora J.W."/>
            <person name="Choi I.-G."/>
        </authorList>
    </citation>
    <scope>NUCLEOTIDE SEQUENCE [LARGE SCALE GENOMIC DNA]</scope>
    <source>
        <strain evidence="2 3">KUC8140</strain>
    </source>
</reference>
<proteinExistence type="predicted"/>
<evidence type="ECO:0000313" key="3">
    <source>
        <dbReference type="Proteomes" id="UP000053477"/>
    </source>
</evidence>
<gene>
    <name evidence="2" type="ORF">SCHPADRAFT_560436</name>
</gene>
<name>A0A0H2RJD3_9AGAM</name>
<dbReference type="AlphaFoldDB" id="A0A0H2RJD3"/>
<dbReference type="InParanoid" id="A0A0H2RJD3"/>
<feature type="transmembrane region" description="Helical" evidence="1">
    <location>
        <begin position="80"/>
        <end position="100"/>
    </location>
</feature>
<sequence>MRDGKARREAHLEFVHFTSSIYVALLALQELLGFRVRFICQIVSPLLAGPSTDGRPNTGGLRWRSVFGCRRYCTRSCRTSIRRTSVTCVLWCIVTILTFFRGNAIF</sequence>
<evidence type="ECO:0000256" key="1">
    <source>
        <dbReference type="SAM" id="Phobius"/>
    </source>
</evidence>